<dbReference type="PANTHER" id="PTHR11808">
    <property type="entry name" value="TRANS-SULFURATION ENZYME FAMILY MEMBER"/>
    <property type="match status" value="1"/>
</dbReference>
<feature type="region of interest" description="Disordered" evidence="5">
    <location>
        <begin position="437"/>
        <end position="533"/>
    </location>
</feature>
<evidence type="ECO:0000256" key="3">
    <source>
        <dbReference type="ARBA" id="ARBA00023239"/>
    </source>
</evidence>
<proteinExistence type="inferred from homology"/>
<organism evidence="6">
    <name type="scientific">Chromera velia CCMP2878</name>
    <dbReference type="NCBI Taxonomy" id="1169474"/>
    <lineage>
        <taxon>Eukaryota</taxon>
        <taxon>Sar</taxon>
        <taxon>Alveolata</taxon>
        <taxon>Colpodellida</taxon>
        <taxon>Chromeraceae</taxon>
        <taxon>Chromera</taxon>
    </lineage>
</organism>
<evidence type="ECO:0000256" key="1">
    <source>
        <dbReference type="ARBA" id="ARBA00001933"/>
    </source>
</evidence>
<feature type="region of interest" description="Disordered" evidence="5">
    <location>
        <begin position="1"/>
        <end position="43"/>
    </location>
</feature>
<sequence length="533" mass="56572">MIPPTADGCRKITPDPSTQPLANGVHGSPSGTHSPVISPLLPDRKSLECHDPRYLEFSTLADEQNEEDHLLNIDYNSLPTYPIRPSYRDNPAKGNIDTHLVSFDPCQDDPYRPASMPIYQTATFAMHSIEKFGPYDYTRSGNPTRTALEQLVASLEGAHAAFAFNSGMAAITAVTRLLKTGDEILCGDDIYGGAFRLFSKISARQGISVKFVDCTTIQTVEEAMTDKTRIVYVETPSNPLMRIIDLRKLAGTALAPFDSWLTLRGLKTLALRQEKQQANALKVAKFLAEHPLVTAVHYPGLARDPHEEGSKGLSPAAAALHMSQCKGGGSVVSFETGSVLLSRRVCDATKLFKITVSFGSCNSLIEMPCVLSHASIPKEMRSLPEDLVRLSIGVESPEDLLADLAQAMKASLEIYQKVKSAEIAEIAVQRSASRLLSNGSGGEGSLPSSSSSPSEAGEGGKAKAARAFPSDSGGSLANGDLTVSIPAAKKRRALQGGGAEEEEMRPNGSANGAAGAVHTGANGLVNVNGGTAQ</sequence>
<accession>A0A0G4F2L0</accession>
<dbReference type="Gene3D" id="3.40.640.10">
    <property type="entry name" value="Type I PLP-dependent aspartate aminotransferase-like (Major domain)"/>
    <property type="match status" value="1"/>
</dbReference>
<evidence type="ECO:0008006" key="7">
    <source>
        <dbReference type="Google" id="ProtNLM"/>
    </source>
</evidence>
<gene>
    <name evidence="6" type="ORF">Cvel_14819</name>
</gene>
<dbReference type="InterPro" id="IPR000277">
    <property type="entry name" value="Cys/Met-Metab_PyrdxlP-dep_enz"/>
</dbReference>
<dbReference type="GO" id="GO:0005737">
    <property type="term" value="C:cytoplasm"/>
    <property type="evidence" value="ECO:0007669"/>
    <property type="project" value="TreeGrafter"/>
</dbReference>
<dbReference type="InterPro" id="IPR015424">
    <property type="entry name" value="PyrdxlP-dep_Trfase"/>
</dbReference>
<dbReference type="SUPFAM" id="SSF53383">
    <property type="entry name" value="PLP-dependent transferases"/>
    <property type="match status" value="1"/>
</dbReference>
<dbReference type="AlphaFoldDB" id="A0A0G4F2L0"/>
<comment type="cofactor">
    <cofactor evidence="1 4">
        <name>pyridoxal 5'-phosphate</name>
        <dbReference type="ChEBI" id="CHEBI:597326"/>
    </cofactor>
</comment>
<keyword evidence="2 4" id="KW-0663">Pyridoxal phosphate</keyword>
<dbReference type="Gene3D" id="3.90.1150.10">
    <property type="entry name" value="Aspartate Aminotransferase, domain 1"/>
    <property type="match status" value="1"/>
</dbReference>
<dbReference type="GO" id="GO:0030170">
    <property type="term" value="F:pyridoxal phosphate binding"/>
    <property type="evidence" value="ECO:0007669"/>
    <property type="project" value="InterPro"/>
</dbReference>
<evidence type="ECO:0000256" key="2">
    <source>
        <dbReference type="ARBA" id="ARBA00022898"/>
    </source>
</evidence>
<dbReference type="GO" id="GO:0019346">
    <property type="term" value="P:transsulfuration"/>
    <property type="evidence" value="ECO:0007669"/>
    <property type="project" value="InterPro"/>
</dbReference>
<evidence type="ECO:0000256" key="4">
    <source>
        <dbReference type="RuleBase" id="RU362118"/>
    </source>
</evidence>
<evidence type="ECO:0000256" key="5">
    <source>
        <dbReference type="SAM" id="MobiDB-lite"/>
    </source>
</evidence>
<dbReference type="GO" id="GO:0047804">
    <property type="term" value="F:cysteine-S-conjugate beta-lyase activity"/>
    <property type="evidence" value="ECO:0007669"/>
    <property type="project" value="UniProtKB-ARBA"/>
</dbReference>
<dbReference type="InterPro" id="IPR015421">
    <property type="entry name" value="PyrdxlP-dep_Trfase_major"/>
</dbReference>
<dbReference type="Pfam" id="PF01053">
    <property type="entry name" value="Cys_Met_Meta_PP"/>
    <property type="match status" value="1"/>
</dbReference>
<dbReference type="PhylomeDB" id="A0A0G4F2L0"/>
<keyword evidence="3" id="KW-0456">Lyase</keyword>
<dbReference type="PANTHER" id="PTHR11808:SF50">
    <property type="entry name" value="CYSTATHIONINE BETA-LYASE"/>
    <property type="match status" value="1"/>
</dbReference>
<name>A0A0G4F2L0_9ALVE</name>
<protein>
    <recommendedName>
        <fullName evidence="7">Cystathionine beta-lyase</fullName>
    </recommendedName>
</protein>
<dbReference type="VEuPathDB" id="CryptoDB:Cvel_14819"/>
<comment type="similarity">
    <text evidence="4">Belongs to the trans-sulfuration enzymes family.</text>
</comment>
<evidence type="ECO:0000313" key="6">
    <source>
        <dbReference type="EMBL" id="CEM06060.1"/>
    </source>
</evidence>
<dbReference type="InterPro" id="IPR015422">
    <property type="entry name" value="PyrdxlP-dep_Trfase_small"/>
</dbReference>
<dbReference type="EMBL" id="CDMZ01000076">
    <property type="protein sequence ID" value="CEM06060.1"/>
    <property type="molecule type" value="Genomic_DNA"/>
</dbReference>
<reference evidence="6" key="1">
    <citation type="submission" date="2014-11" db="EMBL/GenBank/DDBJ databases">
        <authorList>
            <person name="Otto D Thomas"/>
            <person name="Naeem Raeece"/>
        </authorList>
    </citation>
    <scope>NUCLEOTIDE SEQUENCE</scope>
</reference>
<feature type="compositionally biased region" description="Low complexity" evidence="5">
    <location>
        <begin position="445"/>
        <end position="456"/>
    </location>
</feature>